<comment type="catalytic activity">
    <reaction evidence="1">
        <text>ATP + protein L-histidine = ADP + protein N-phospho-L-histidine.</text>
        <dbReference type="EC" id="2.7.13.3"/>
    </reaction>
</comment>
<dbReference type="NCBIfam" id="TIGR00229">
    <property type="entry name" value="sensory_box"/>
    <property type="match status" value="1"/>
</dbReference>
<dbReference type="InterPro" id="IPR035965">
    <property type="entry name" value="PAS-like_dom_sf"/>
</dbReference>
<dbReference type="SMART" id="SM00388">
    <property type="entry name" value="HisKA"/>
    <property type="match status" value="1"/>
</dbReference>
<evidence type="ECO:0000313" key="10">
    <source>
        <dbReference type="Proteomes" id="UP000289691"/>
    </source>
</evidence>
<dbReference type="Gene3D" id="3.30.565.10">
    <property type="entry name" value="Histidine kinase-like ATPase, C-terminal domain"/>
    <property type="match status" value="1"/>
</dbReference>
<dbReference type="EC" id="2.7.13.3" evidence="2"/>
<keyword evidence="6" id="KW-0472">Membrane</keyword>
<dbReference type="InterPro" id="IPR036890">
    <property type="entry name" value="HATPase_C_sf"/>
</dbReference>
<dbReference type="GO" id="GO:0016020">
    <property type="term" value="C:membrane"/>
    <property type="evidence" value="ECO:0007669"/>
    <property type="project" value="UniProtKB-SubCell"/>
</dbReference>
<dbReference type="CDD" id="cd00130">
    <property type="entry name" value="PAS"/>
    <property type="match status" value="1"/>
</dbReference>
<dbReference type="SMART" id="SM00091">
    <property type="entry name" value="PAS"/>
    <property type="match status" value="1"/>
</dbReference>
<dbReference type="Gene3D" id="3.30.450.20">
    <property type="entry name" value="PAS domain"/>
    <property type="match status" value="1"/>
</dbReference>
<dbReference type="InterPro" id="IPR003594">
    <property type="entry name" value="HATPase_dom"/>
</dbReference>
<dbReference type="SUPFAM" id="SSF55874">
    <property type="entry name" value="ATPase domain of HSP90 chaperone/DNA topoisomerase II/histidine kinase"/>
    <property type="match status" value="1"/>
</dbReference>
<dbReference type="AlphaFoldDB" id="A0A498KZ19"/>
<dbReference type="Pfam" id="PF13185">
    <property type="entry name" value="GAF_2"/>
    <property type="match status" value="1"/>
</dbReference>
<dbReference type="GO" id="GO:0000156">
    <property type="term" value="F:phosphorelay response regulator activity"/>
    <property type="evidence" value="ECO:0007669"/>
    <property type="project" value="TreeGrafter"/>
</dbReference>
<dbReference type="GO" id="GO:0007234">
    <property type="term" value="P:osmosensory signaling via phosphorelay pathway"/>
    <property type="evidence" value="ECO:0007669"/>
    <property type="project" value="TreeGrafter"/>
</dbReference>
<feature type="domain" description="PAS" evidence="8">
    <location>
        <begin position="444"/>
        <end position="514"/>
    </location>
</feature>
<evidence type="ECO:0000259" key="7">
    <source>
        <dbReference type="PROSITE" id="PS50109"/>
    </source>
</evidence>
<dbReference type="SMART" id="SM00387">
    <property type="entry name" value="HATPase_c"/>
    <property type="match status" value="1"/>
</dbReference>
<dbReference type="SUPFAM" id="SSF47384">
    <property type="entry name" value="Homodimeric domain of signal transducing histidine kinase"/>
    <property type="match status" value="1"/>
</dbReference>
<reference evidence="9 10" key="1">
    <citation type="submission" date="2019-01" db="EMBL/GenBank/DDBJ databases">
        <title>Halorientalis sp. F13-25 a new haloarchaeum isolated from hypersaline water.</title>
        <authorList>
            <person name="Ana D.-V."/>
            <person name="Cristina S.-P."/>
            <person name="Antonio V."/>
        </authorList>
    </citation>
    <scope>NUCLEOTIDE SEQUENCE [LARGE SCALE GENOMIC DNA]</scope>
    <source>
        <strain evidence="9 10">F13-25</strain>
    </source>
</reference>
<evidence type="ECO:0000313" key="9">
    <source>
        <dbReference type="EMBL" id="RXK49440.1"/>
    </source>
</evidence>
<evidence type="ECO:0000256" key="3">
    <source>
        <dbReference type="ARBA" id="ARBA00022553"/>
    </source>
</evidence>
<dbReference type="InterPro" id="IPR029016">
    <property type="entry name" value="GAF-like_dom_sf"/>
</dbReference>
<dbReference type="PANTHER" id="PTHR42878">
    <property type="entry name" value="TWO-COMPONENT HISTIDINE KINASE"/>
    <property type="match status" value="1"/>
</dbReference>
<dbReference type="CDD" id="cd00082">
    <property type="entry name" value="HisKA"/>
    <property type="match status" value="1"/>
</dbReference>
<accession>A0A498KZ19</accession>
<dbReference type="SUPFAM" id="SSF55785">
    <property type="entry name" value="PYP-like sensor domain (PAS domain)"/>
    <property type="match status" value="1"/>
</dbReference>
<comment type="caution">
    <text evidence="9">The sequence shown here is derived from an EMBL/GenBank/DDBJ whole genome shotgun (WGS) entry which is preliminary data.</text>
</comment>
<dbReference type="Proteomes" id="UP000289691">
    <property type="component" value="Unassembled WGS sequence"/>
</dbReference>
<dbReference type="Pfam" id="PF01590">
    <property type="entry name" value="GAF"/>
    <property type="match status" value="1"/>
</dbReference>
<dbReference type="RefSeq" id="WP_129069036.1">
    <property type="nucleotide sequence ID" value="NZ_RDFA01000003.1"/>
</dbReference>
<dbReference type="Pfam" id="PF13426">
    <property type="entry name" value="PAS_9"/>
    <property type="match status" value="1"/>
</dbReference>
<dbReference type="InterPro" id="IPR004358">
    <property type="entry name" value="Sig_transdc_His_kin-like_C"/>
</dbReference>
<evidence type="ECO:0000256" key="2">
    <source>
        <dbReference type="ARBA" id="ARBA00012438"/>
    </source>
</evidence>
<dbReference type="Pfam" id="PF02518">
    <property type="entry name" value="HATPase_c"/>
    <property type="match status" value="1"/>
</dbReference>
<dbReference type="InterPro" id="IPR003018">
    <property type="entry name" value="GAF"/>
</dbReference>
<evidence type="ECO:0000256" key="1">
    <source>
        <dbReference type="ARBA" id="ARBA00000085"/>
    </source>
</evidence>
<dbReference type="Gene3D" id="3.30.450.40">
    <property type="match status" value="2"/>
</dbReference>
<proteinExistence type="predicted"/>
<name>A0A498KZ19_9EURY</name>
<gene>
    <name evidence="9" type="ORF">EAF64_11050</name>
</gene>
<dbReference type="SUPFAM" id="SSF55781">
    <property type="entry name" value="GAF domain-like"/>
    <property type="match status" value="2"/>
</dbReference>
<feature type="domain" description="Histidine kinase" evidence="7">
    <location>
        <begin position="571"/>
        <end position="776"/>
    </location>
</feature>
<organism evidence="9 10">
    <name type="scientific">Halorientalis pallida</name>
    <dbReference type="NCBI Taxonomy" id="2479928"/>
    <lineage>
        <taxon>Archaea</taxon>
        <taxon>Methanobacteriati</taxon>
        <taxon>Methanobacteriota</taxon>
        <taxon>Stenosarchaea group</taxon>
        <taxon>Halobacteria</taxon>
        <taxon>Halobacteriales</taxon>
        <taxon>Haloarculaceae</taxon>
        <taxon>Halorientalis</taxon>
    </lineage>
</organism>
<dbReference type="InterPro" id="IPR036097">
    <property type="entry name" value="HisK_dim/P_sf"/>
</dbReference>
<keyword evidence="10" id="KW-1185">Reference proteome</keyword>
<dbReference type="GO" id="GO:0000155">
    <property type="term" value="F:phosphorelay sensor kinase activity"/>
    <property type="evidence" value="ECO:0007669"/>
    <property type="project" value="InterPro"/>
</dbReference>
<sequence>MTARLTTRVVADDEDVHGDVLRALETVYDDVTVADGKGTTPDCVVAVAPLPDPDWASLVDREDVPLVVLTGPADAPSVRPRATEADATDVVVADTDRFVALANRVRGVVQGRRRHDDSPVPDVPADGRYLRDLYDVATDETLSFQDKADRILGIGLDRLGVENAHLSTIDRDPERYEVVASVGELPIEPGELMELPTTFCRRTIESEDVLAFNRAAEQGWLGDPAYEANDIECYLGSRITVGGSLYGTVCFMDRSPHGPFSEAEQAFVSLVARWLSHELERSRRGAALEALHDGTADLMRATTADSVCDTAAAVAVAALDAPRSRVWLADDGAGTTLRAAASHGCPTDPDPLDRAEGEGTPLWEALDGGEVCQYDDTDGLDGTGFAEATRSLLVVPLDTEGVLVAGSGTAAAFDEIDRSMAGMFGSNVVAALERTDWIDQLRTARERFSRMFESASDGLLLVDPGADAIVDCNDRVCELLGYDRATLRTIAPSTVCRDDIEDFRRLVASALDGGRARAEELLLRHHDGGRIPVEVSAARLELDGTDHVLASVRDVRDRKHREQALSVFNRVLRHNIRNDMNVIIGRASMLEDAMAPGDQQAHLARILDTARSLTELGEKARTFGQLDERDPEADSVEIGPLIDRVCESLSEEYPDAAITVRGDADAVAAVEPTLDVAVRELLENAIKHASTDAPTVEVDIASDGDGMTVRIADDGPGFPEQDRAVLEGGSETPLDHGSGLGLWLANWVVTAAGGSITVPDAGPDGSVVAMSLPASPDTTAER</sequence>
<keyword evidence="3" id="KW-0597">Phosphoprotein</keyword>
<dbReference type="PROSITE" id="PS50109">
    <property type="entry name" value="HIS_KIN"/>
    <property type="match status" value="1"/>
</dbReference>
<dbReference type="PANTHER" id="PTHR42878:SF15">
    <property type="entry name" value="BACTERIOPHYTOCHROME"/>
    <property type="match status" value="1"/>
</dbReference>
<evidence type="ECO:0000259" key="8">
    <source>
        <dbReference type="PROSITE" id="PS50112"/>
    </source>
</evidence>
<evidence type="ECO:0000256" key="4">
    <source>
        <dbReference type="ARBA" id="ARBA00022679"/>
    </source>
</evidence>
<dbReference type="PRINTS" id="PR00344">
    <property type="entry name" value="BCTRLSENSOR"/>
</dbReference>
<dbReference type="GO" id="GO:0030295">
    <property type="term" value="F:protein kinase activator activity"/>
    <property type="evidence" value="ECO:0007669"/>
    <property type="project" value="TreeGrafter"/>
</dbReference>
<dbReference type="SMART" id="SM00065">
    <property type="entry name" value="GAF"/>
    <property type="match status" value="2"/>
</dbReference>
<keyword evidence="4" id="KW-0808">Transferase</keyword>
<evidence type="ECO:0000256" key="5">
    <source>
        <dbReference type="ARBA" id="ARBA00022777"/>
    </source>
</evidence>
<dbReference type="Pfam" id="PF00512">
    <property type="entry name" value="HisKA"/>
    <property type="match status" value="1"/>
</dbReference>
<dbReference type="PROSITE" id="PS50112">
    <property type="entry name" value="PAS"/>
    <property type="match status" value="1"/>
</dbReference>
<dbReference type="OrthoDB" id="106630at2157"/>
<dbReference type="EMBL" id="RDFA01000003">
    <property type="protein sequence ID" value="RXK49440.1"/>
    <property type="molecule type" value="Genomic_DNA"/>
</dbReference>
<dbReference type="InterPro" id="IPR000014">
    <property type="entry name" value="PAS"/>
</dbReference>
<evidence type="ECO:0000256" key="6">
    <source>
        <dbReference type="ARBA" id="ARBA00023136"/>
    </source>
</evidence>
<protein>
    <recommendedName>
        <fullName evidence="2">histidine kinase</fullName>
        <ecNumber evidence="2">2.7.13.3</ecNumber>
    </recommendedName>
</protein>
<dbReference type="InterPro" id="IPR050351">
    <property type="entry name" value="BphY/WalK/GraS-like"/>
</dbReference>
<dbReference type="InterPro" id="IPR005467">
    <property type="entry name" value="His_kinase_dom"/>
</dbReference>
<dbReference type="InterPro" id="IPR003661">
    <property type="entry name" value="HisK_dim/P_dom"/>
</dbReference>
<keyword evidence="5" id="KW-0418">Kinase</keyword>